<sequence length="193" mass="21605">MSVQSNFSADKTLDCKGLACPMPVVRTKKAMEEMLPGQVMEVQATDKGSSADLKSWANNTGHEFLGTVQEGEVWKHFLRKASTHEVKEETNFLRTISNEELQKKLEAKEKLTLIDVREPAEYAFHRIPVAISIPLGVLEKRLDELQPDDDIYIICRSGKRSDMACQLLAKKGFTKITNVLPGMSGWNGPAEKQ</sequence>
<dbReference type="Proteomes" id="UP000036061">
    <property type="component" value="Chromosome"/>
</dbReference>
<evidence type="ECO:0000256" key="1">
    <source>
        <dbReference type="ARBA" id="ARBA00008984"/>
    </source>
</evidence>
<feature type="domain" description="Rhodanese" evidence="2">
    <location>
        <begin position="107"/>
        <end position="192"/>
    </location>
</feature>
<dbReference type="EMBL" id="CP030117">
    <property type="protein sequence ID" value="AWX53647.1"/>
    <property type="molecule type" value="Genomic_DNA"/>
</dbReference>
<dbReference type="Gene3D" id="3.30.110.40">
    <property type="entry name" value="TusA-like domain"/>
    <property type="match status" value="1"/>
</dbReference>
<accession>A0A2Z4MAY8</accession>
<evidence type="ECO:0000313" key="3">
    <source>
        <dbReference type="EMBL" id="AWX53647.1"/>
    </source>
</evidence>
<dbReference type="SUPFAM" id="SSF64307">
    <property type="entry name" value="SirA-like"/>
    <property type="match status" value="1"/>
</dbReference>
<dbReference type="PROSITE" id="PS01148">
    <property type="entry name" value="UPF0033"/>
    <property type="match status" value="1"/>
</dbReference>
<name>A0A2Z4MAY8_BREBE</name>
<dbReference type="CDD" id="cd00158">
    <property type="entry name" value="RHOD"/>
    <property type="match status" value="1"/>
</dbReference>
<dbReference type="SUPFAM" id="SSF52821">
    <property type="entry name" value="Rhodanese/Cell cycle control phosphatase"/>
    <property type="match status" value="1"/>
</dbReference>
<reference evidence="3 4" key="1">
    <citation type="journal article" date="2015" name="Genome Announc.">
        <title>Draft Genome Sequence of Brevibacillus brevis DZQ7, a Plant Growth-Promoting Rhizobacterium with Broad-Spectrum Antimicrobial Activity.</title>
        <authorList>
            <person name="Hou Q."/>
            <person name="Wang C."/>
            <person name="Hou X."/>
            <person name="Xia Z."/>
            <person name="Ye J."/>
            <person name="Liu K."/>
            <person name="Liu H."/>
            <person name="Wang J."/>
            <person name="Guo H."/>
            <person name="Yu X."/>
            <person name="Yang Y."/>
            <person name="Du B."/>
            <person name="Ding Y."/>
        </authorList>
    </citation>
    <scope>NUCLEOTIDE SEQUENCE [LARGE SCALE GENOMIC DNA]</scope>
    <source>
        <strain evidence="3 4">DZQ7</strain>
    </source>
</reference>
<dbReference type="PANTHER" id="PTHR33279">
    <property type="entry name" value="SULFUR CARRIER PROTEIN YEDF-RELATED"/>
    <property type="match status" value="1"/>
</dbReference>
<gene>
    <name evidence="3" type="ORF">AB432_000440</name>
</gene>
<dbReference type="Pfam" id="PF01206">
    <property type="entry name" value="TusA"/>
    <property type="match status" value="1"/>
</dbReference>
<dbReference type="PANTHER" id="PTHR33279:SF6">
    <property type="entry name" value="SULFUR CARRIER PROTEIN YEDF-RELATED"/>
    <property type="match status" value="1"/>
</dbReference>
<dbReference type="Gene3D" id="3.40.250.10">
    <property type="entry name" value="Rhodanese-like domain"/>
    <property type="match status" value="1"/>
</dbReference>
<evidence type="ECO:0000313" key="4">
    <source>
        <dbReference type="Proteomes" id="UP000036061"/>
    </source>
</evidence>
<dbReference type="RefSeq" id="WP_048035533.1">
    <property type="nucleotide sequence ID" value="NZ_CP030117.1"/>
</dbReference>
<comment type="similarity">
    <text evidence="1">Belongs to the sulfur carrier protein TusA family.</text>
</comment>
<dbReference type="Pfam" id="PF00581">
    <property type="entry name" value="Rhodanese"/>
    <property type="match status" value="1"/>
</dbReference>
<dbReference type="InterPro" id="IPR036873">
    <property type="entry name" value="Rhodanese-like_dom_sf"/>
</dbReference>
<dbReference type="PROSITE" id="PS50206">
    <property type="entry name" value="RHODANESE_3"/>
    <property type="match status" value="1"/>
</dbReference>
<proteinExistence type="inferred from homology"/>
<evidence type="ECO:0000259" key="2">
    <source>
        <dbReference type="PROSITE" id="PS50206"/>
    </source>
</evidence>
<protein>
    <recommendedName>
        <fullName evidence="2">Rhodanese domain-containing protein</fullName>
    </recommendedName>
</protein>
<dbReference type="InterPro" id="IPR036868">
    <property type="entry name" value="TusA-like_sf"/>
</dbReference>
<dbReference type="InterPro" id="IPR001455">
    <property type="entry name" value="TusA-like"/>
</dbReference>
<organism evidence="3 4">
    <name type="scientific">Brevibacillus brevis</name>
    <name type="common">Bacillus brevis</name>
    <dbReference type="NCBI Taxonomy" id="1393"/>
    <lineage>
        <taxon>Bacteria</taxon>
        <taxon>Bacillati</taxon>
        <taxon>Bacillota</taxon>
        <taxon>Bacilli</taxon>
        <taxon>Bacillales</taxon>
        <taxon>Paenibacillaceae</taxon>
        <taxon>Brevibacillus</taxon>
    </lineage>
</organism>
<dbReference type="CDD" id="cd00291">
    <property type="entry name" value="SirA_YedF_YeeD"/>
    <property type="match status" value="1"/>
</dbReference>
<dbReference type="SMART" id="SM00450">
    <property type="entry name" value="RHOD"/>
    <property type="match status" value="1"/>
</dbReference>
<dbReference type="AlphaFoldDB" id="A0A2Z4MAY8"/>
<dbReference type="InterPro" id="IPR001763">
    <property type="entry name" value="Rhodanese-like_dom"/>
</dbReference>